<protein>
    <submittedName>
        <fullName evidence="1">Uncharacterized protein</fullName>
    </submittedName>
</protein>
<organism evidence="1 2">
    <name type="scientific">Galerina marginata (strain CBS 339.88)</name>
    <dbReference type="NCBI Taxonomy" id="685588"/>
    <lineage>
        <taxon>Eukaryota</taxon>
        <taxon>Fungi</taxon>
        <taxon>Dikarya</taxon>
        <taxon>Basidiomycota</taxon>
        <taxon>Agaricomycotina</taxon>
        <taxon>Agaricomycetes</taxon>
        <taxon>Agaricomycetidae</taxon>
        <taxon>Agaricales</taxon>
        <taxon>Agaricineae</taxon>
        <taxon>Strophariaceae</taxon>
        <taxon>Galerina</taxon>
    </lineage>
</organism>
<dbReference type="AlphaFoldDB" id="A0A067SIK2"/>
<evidence type="ECO:0000313" key="2">
    <source>
        <dbReference type="Proteomes" id="UP000027222"/>
    </source>
</evidence>
<reference evidence="2" key="1">
    <citation type="journal article" date="2014" name="Proc. Natl. Acad. Sci. U.S.A.">
        <title>Extensive sampling of basidiomycete genomes demonstrates inadequacy of the white-rot/brown-rot paradigm for wood decay fungi.</title>
        <authorList>
            <person name="Riley R."/>
            <person name="Salamov A.A."/>
            <person name="Brown D.W."/>
            <person name="Nagy L.G."/>
            <person name="Floudas D."/>
            <person name="Held B.W."/>
            <person name="Levasseur A."/>
            <person name="Lombard V."/>
            <person name="Morin E."/>
            <person name="Otillar R."/>
            <person name="Lindquist E.A."/>
            <person name="Sun H."/>
            <person name="LaButti K.M."/>
            <person name="Schmutz J."/>
            <person name="Jabbour D."/>
            <person name="Luo H."/>
            <person name="Baker S.E."/>
            <person name="Pisabarro A.G."/>
            <person name="Walton J.D."/>
            <person name="Blanchette R.A."/>
            <person name="Henrissat B."/>
            <person name="Martin F."/>
            <person name="Cullen D."/>
            <person name="Hibbett D.S."/>
            <person name="Grigoriev I.V."/>
        </authorList>
    </citation>
    <scope>NUCLEOTIDE SEQUENCE [LARGE SCALE GENOMIC DNA]</scope>
    <source>
        <strain evidence="2">CBS 339.88</strain>
    </source>
</reference>
<dbReference type="Proteomes" id="UP000027222">
    <property type="component" value="Unassembled WGS sequence"/>
</dbReference>
<accession>A0A067SIK2</accession>
<gene>
    <name evidence="1" type="ORF">GALMADRAFT_882546</name>
</gene>
<dbReference type="OrthoDB" id="2662290at2759"/>
<name>A0A067SIK2_GALM3</name>
<sequence>MKNRGSPMWIPEPNNNLPIEYRRNGTTVGDVGIITESGSFDFLFNICLPSEHPINEGCVPKGFVPIQMLKRDIRRHTEFNLGSFLASTSVEKSQYKGNFATSSLVFESSSSASEGAILTMPQGAKSEDLANIWHFERYMIRYIESWYRFINGERGRNAKNGDVRLVIGCDKATEWGMATFKSSTTRNEPCRFKFRLTGESPFGPVYSWRHSSMGRMAEVRTGPVPNDVKELTALGNLHDGPPYTNQALFVRVKVDPIFTLPRP</sequence>
<evidence type="ECO:0000313" key="1">
    <source>
        <dbReference type="EMBL" id="KDR70741.1"/>
    </source>
</evidence>
<proteinExistence type="predicted"/>
<dbReference type="HOGENOM" id="CLU_021108_1_0_1"/>
<dbReference type="EMBL" id="KL142396">
    <property type="protein sequence ID" value="KDR70741.1"/>
    <property type="molecule type" value="Genomic_DNA"/>
</dbReference>
<keyword evidence="2" id="KW-1185">Reference proteome</keyword>